<dbReference type="eggNOG" id="COG3894">
    <property type="taxonomic scope" value="Bacteria"/>
</dbReference>
<dbReference type="EMBL" id="CP001087">
    <property type="protein sequence ID" value="ACN16155.1"/>
    <property type="molecule type" value="Genomic_DNA"/>
</dbReference>
<proteinExistence type="predicted"/>
<feature type="domain" description="RACo-like middle region" evidence="3">
    <location>
        <begin position="88"/>
        <end position="248"/>
    </location>
</feature>
<reference evidence="4 5" key="1">
    <citation type="journal article" date="2009" name="Environ. Microbiol.">
        <title>Genome sequence of Desulfobacterium autotrophicum HRM2, a marine sulfate reducer oxidizing organic carbon completely to carbon dioxide.</title>
        <authorList>
            <person name="Strittmatter A.W."/>
            <person name="Liesegang H."/>
            <person name="Rabus R."/>
            <person name="Decker I."/>
            <person name="Amann J."/>
            <person name="Andres S."/>
            <person name="Henne A."/>
            <person name="Fricke W.F."/>
            <person name="Martinez-Arias R."/>
            <person name="Bartels D."/>
            <person name="Goesmann A."/>
            <person name="Krause L."/>
            <person name="Puehler A."/>
            <person name="Klenk H.P."/>
            <person name="Richter M."/>
            <person name="Schuler M."/>
            <person name="Gloeckner F.O."/>
            <person name="Meyerdierks A."/>
            <person name="Gottschalk G."/>
            <person name="Amann R."/>
        </authorList>
    </citation>
    <scope>NUCLEOTIDE SEQUENCE [LARGE SCALE GENOMIC DNA]</scope>
    <source>
        <strain evidence="5">ATCC 43914 / DSM 3382 / HRM2</strain>
    </source>
</reference>
<evidence type="ECO:0000259" key="1">
    <source>
        <dbReference type="Pfam" id="PF14574"/>
    </source>
</evidence>
<gene>
    <name evidence="4" type="primary">fdx7</name>
    <name evidence="4" type="ordered locus">HRM2_30720</name>
</gene>
<dbReference type="Pfam" id="PF14574">
    <property type="entry name" value="RACo_C_ter"/>
    <property type="match status" value="1"/>
</dbReference>
<dbReference type="InterPro" id="IPR041414">
    <property type="entry name" value="Raco-like_middle"/>
</dbReference>
<dbReference type="Pfam" id="PF17650">
    <property type="entry name" value="RACo_linker"/>
    <property type="match status" value="1"/>
</dbReference>
<dbReference type="OrthoDB" id="9810588at2"/>
<feature type="domain" description="RACo C-terminal" evidence="1">
    <location>
        <begin position="253"/>
        <end position="512"/>
    </location>
</feature>
<dbReference type="Gene3D" id="3.30.420.480">
    <property type="entry name" value="Domain of unknown function (DUF4445)"/>
    <property type="match status" value="1"/>
</dbReference>
<dbReference type="InterPro" id="IPR027980">
    <property type="entry name" value="RACo_C"/>
</dbReference>
<dbReference type="KEGG" id="dat:HRM2_30720"/>
<dbReference type="RefSeq" id="WP_015904917.1">
    <property type="nucleotide sequence ID" value="NC_012108.1"/>
</dbReference>
<sequence length="516" mass="55212">MNRAEGGVRVVQVPVPRLGNNIADVERLTAVLEKALGTDRVTLPLGVVKRLPALLRRFNHRIKVLLCKDSWGWRIINVQAPDSPEPVCGVALDIGTTRLVARLVDLENRETLGESGFDNPQICIAPDVLARIHHAKDPEGLEALRSVLIDSVNHSVSDLCDRAGLKVESVHFMVCAGNTAMTHLFLGIDPSNIIREPYIPAINVPGIQDARELGLCLNPMAAVFIFPNIGSYFGGDLVAGILFSGIHTNENPSIMVDVGTNAEVVLGTREWLIACAGAAGPALEGGMSKMGMTAGPGVIDRVKIDPVSCVIKIHTIGDEPAMGLCGSAMIDLAAGLFLSGMMDIRGKFSPERCAGQLVCDQGIDTLVLVPATESGTNAPITLSQVDLNSLTSSKAAMYAILQVIVEHTAGLGFDDLEHFYVAGTFGSFIDPVSAISIGMLPDIPMDRFKVLGNSSLGGAARLLVDPDLFDEIETIRQKLTYVELNVNQAFMNIFSGAKFYPHTDRSRFPRVKTGGA</sequence>
<evidence type="ECO:0000259" key="3">
    <source>
        <dbReference type="Pfam" id="PF17651"/>
    </source>
</evidence>
<dbReference type="Gene3D" id="3.10.20.880">
    <property type="match status" value="1"/>
</dbReference>
<feature type="domain" description="RACo linker region" evidence="2">
    <location>
        <begin position="10"/>
        <end position="82"/>
    </location>
</feature>
<dbReference type="PANTHER" id="PTHR42895:SF1">
    <property type="entry name" value="IRON-SULFUR CLUSTER PROTEIN"/>
    <property type="match status" value="1"/>
</dbReference>
<evidence type="ECO:0000313" key="5">
    <source>
        <dbReference type="Proteomes" id="UP000000442"/>
    </source>
</evidence>
<dbReference type="Pfam" id="PF17651">
    <property type="entry name" value="Raco_middle"/>
    <property type="match status" value="1"/>
</dbReference>
<keyword evidence="5" id="KW-1185">Reference proteome</keyword>
<name>C0QKR5_DESAH</name>
<protein>
    <submittedName>
        <fullName evidence="4">Fdx7</fullName>
    </submittedName>
</protein>
<dbReference type="InterPro" id="IPR040506">
    <property type="entry name" value="RACo_linker"/>
</dbReference>
<dbReference type="Proteomes" id="UP000000442">
    <property type="component" value="Chromosome"/>
</dbReference>
<dbReference type="STRING" id="177437.HRM2_30720"/>
<dbReference type="PANTHER" id="PTHR42895">
    <property type="entry name" value="IRON-SULFUR CLUSTER-BINDING PROTEIN-RELATED"/>
    <property type="match status" value="1"/>
</dbReference>
<evidence type="ECO:0000259" key="2">
    <source>
        <dbReference type="Pfam" id="PF17650"/>
    </source>
</evidence>
<evidence type="ECO:0000313" key="4">
    <source>
        <dbReference type="EMBL" id="ACN16155.1"/>
    </source>
</evidence>
<accession>C0QKR5</accession>
<dbReference type="InterPro" id="IPR052911">
    <property type="entry name" value="Corrinoid_activation_enz"/>
</dbReference>
<organism evidence="4 5">
    <name type="scientific">Desulforapulum autotrophicum (strain ATCC 43914 / DSM 3382 / VKM B-1955 / HRM2)</name>
    <name type="common">Desulfobacterium autotrophicum</name>
    <dbReference type="NCBI Taxonomy" id="177437"/>
    <lineage>
        <taxon>Bacteria</taxon>
        <taxon>Pseudomonadati</taxon>
        <taxon>Thermodesulfobacteriota</taxon>
        <taxon>Desulfobacteria</taxon>
        <taxon>Desulfobacterales</taxon>
        <taxon>Desulfobacteraceae</taxon>
        <taxon>Desulforapulum</taxon>
    </lineage>
</organism>
<dbReference type="InterPro" id="IPR042259">
    <property type="entry name" value="Raco-like_middle_sf"/>
</dbReference>
<dbReference type="HOGENOM" id="CLU_019091_1_0_7"/>
<dbReference type="AlphaFoldDB" id="C0QKR5"/>